<gene>
    <name evidence="1" type="ORF">SMN809_LOCUS52076</name>
</gene>
<dbReference type="Gene3D" id="1.25.40.20">
    <property type="entry name" value="Ankyrin repeat-containing domain"/>
    <property type="match status" value="1"/>
</dbReference>
<protein>
    <submittedName>
        <fullName evidence="1">Uncharacterized protein</fullName>
    </submittedName>
</protein>
<proteinExistence type="predicted"/>
<accession>A0A8S3CB87</accession>
<evidence type="ECO:0000313" key="1">
    <source>
        <dbReference type="EMBL" id="CAF4907803.1"/>
    </source>
</evidence>
<evidence type="ECO:0000313" key="2">
    <source>
        <dbReference type="Proteomes" id="UP000676336"/>
    </source>
</evidence>
<dbReference type="InterPro" id="IPR002110">
    <property type="entry name" value="Ankyrin_rpt"/>
</dbReference>
<reference evidence="1" key="1">
    <citation type="submission" date="2021-02" db="EMBL/GenBank/DDBJ databases">
        <authorList>
            <person name="Nowell W R."/>
        </authorList>
    </citation>
    <scope>NUCLEOTIDE SEQUENCE</scope>
</reference>
<dbReference type="InterPro" id="IPR036770">
    <property type="entry name" value="Ankyrin_rpt-contain_sf"/>
</dbReference>
<sequence length="55" mass="6027">MDAKELAQWICRGADSKATDEDQNTVLLNAVRANNVDLVRALIANGCNAMHKNKD</sequence>
<dbReference type="EMBL" id="CAJOBI010175982">
    <property type="protein sequence ID" value="CAF4907803.1"/>
    <property type="molecule type" value="Genomic_DNA"/>
</dbReference>
<dbReference type="SUPFAM" id="SSF140860">
    <property type="entry name" value="Pseudo ankyrin repeat-like"/>
    <property type="match status" value="1"/>
</dbReference>
<name>A0A8S3CB87_9BILA</name>
<feature type="non-terminal residue" evidence="1">
    <location>
        <position position="55"/>
    </location>
</feature>
<dbReference type="Proteomes" id="UP000676336">
    <property type="component" value="Unassembled WGS sequence"/>
</dbReference>
<comment type="caution">
    <text evidence="1">The sequence shown here is derived from an EMBL/GenBank/DDBJ whole genome shotgun (WGS) entry which is preliminary data.</text>
</comment>
<dbReference type="Pfam" id="PF13606">
    <property type="entry name" value="Ank_3"/>
    <property type="match status" value="1"/>
</dbReference>
<dbReference type="AlphaFoldDB" id="A0A8S3CB87"/>
<organism evidence="1 2">
    <name type="scientific">Rotaria magnacalcarata</name>
    <dbReference type="NCBI Taxonomy" id="392030"/>
    <lineage>
        <taxon>Eukaryota</taxon>
        <taxon>Metazoa</taxon>
        <taxon>Spiralia</taxon>
        <taxon>Gnathifera</taxon>
        <taxon>Rotifera</taxon>
        <taxon>Eurotatoria</taxon>
        <taxon>Bdelloidea</taxon>
        <taxon>Philodinida</taxon>
        <taxon>Philodinidae</taxon>
        <taxon>Rotaria</taxon>
    </lineage>
</organism>